<dbReference type="GO" id="GO:0005634">
    <property type="term" value="C:nucleus"/>
    <property type="evidence" value="ECO:0007669"/>
    <property type="project" value="UniProtKB-SubCell"/>
</dbReference>
<reference evidence="8" key="1">
    <citation type="journal article" date="2020" name="Stud. Mycol.">
        <title>101 Dothideomycetes genomes: a test case for predicting lifestyles and emergence of pathogens.</title>
        <authorList>
            <person name="Haridas S."/>
            <person name="Albert R."/>
            <person name="Binder M."/>
            <person name="Bloem J."/>
            <person name="Labutti K."/>
            <person name="Salamov A."/>
            <person name="Andreopoulos B."/>
            <person name="Baker S."/>
            <person name="Barry K."/>
            <person name="Bills G."/>
            <person name="Bluhm B."/>
            <person name="Cannon C."/>
            <person name="Castanera R."/>
            <person name="Culley D."/>
            <person name="Daum C."/>
            <person name="Ezra D."/>
            <person name="Gonzalez J."/>
            <person name="Henrissat B."/>
            <person name="Kuo A."/>
            <person name="Liang C."/>
            <person name="Lipzen A."/>
            <person name="Lutzoni F."/>
            <person name="Magnuson J."/>
            <person name="Mondo S."/>
            <person name="Nolan M."/>
            <person name="Ohm R."/>
            <person name="Pangilinan J."/>
            <person name="Park H.-J."/>
            <person name="Ramirez L."/>
            <person name="Alfaro M."/>
            <person name="Sun H."/>
            <person name="Tritt A."/>
            <person name="Yoshinaga Y."/>
            <person name="Zwiers L.-H."/>
            <person name="Turgeon B."/>
            <person name="Goodwin S."/>
            <person name="Spatafora J."/>
            <person name="Crous P."/>
            <person name="Grigoriev I."/>
        </authorList>
    </citation>
    <scope>NUCLEOTIDE SEQUENCE</scope>
    <source>
        <strain evidence="8">CBS 113389</strain>
    </source>
</reference>
<evidence type="ECO:0000256" key="6">
    <source>
        <dbReference type="SAM" id="MobiDB-lite"/>
    </source>
</evidence>
<dbReference type="RefSeq" id="XP_033589373.1">
    <property type="nucleotide sequence ID" value="XM_033733863.1"/>
</dbReference>
<dbReference type="GeneID" id="54474865"/>
<feature type="region of interest" description="Disordered" evidence="6">
    <location>
        <begin position="532"/>
        <end position="558"/>
    </location>
</feature>
<evidence type="ECO:0000313" key="9">
    <source>
        <dbReference type="Proteomes" id="UP000799767"/>
    </source>
</evidence>
<keyword evidence="5" id="KW-0539">Nucleus</keyword>
<keyword evidence="3" id="KW-0805">Transcription regulation</keyword>
<dbReference type="CDD" id="cd00067">
    <property type="entry name" value="GAL4"/>
    <property type="match status" value="1"/>
</dbReference>
<dbReference type="SMART" id="SM00066">
    <property type="entry name" value="GAL4"/>
    <property type="match status" value="1"/>
</dbReference>
<gene>
    <name evidence="8" type="ORF">BDY17DRAFT_299194</name>
</gene>
<dbReference type="CDD" id="cd12148">
    <property type="entry name" value="fungal_TF_MHR"/>
    <property type="match status" value="1"/>
</dbReference>
<dbReference type="InterPro" id="IPR050815">
    <property type="entry name" value="TF_fung"/>
</dbReference>
<dbReference type="SUPFAM" id="SSF57701">
    <property type="entry name" value="Zn2/Cys6 DNA-binding domain"/>
    <property type="match status" value="1"/>
</dbReference>
<keyword evidence="2" id="KW-0479">Metal-binding</keyword>
<dbReference type="GO" id="GO:0006351">
    <property type="term" value="P:DNA-templated transcription"/>
    <property type="evidence" value="ECO:0007669"/>
    <property type="project" value="InterPro"/>
</dbReference>
<feature type="domain" description="Zn(2)-C6 fungal-type" evidence="7">
    <location>
        <begin position="8"/>
        <end position="38"/>
    </location>
</feature>
<feature type="compositionally biased region" description="Polar residues" evidence="6">
    <location>
        <begin position="294"/>
        <end position="306"/>
    </location>
</feature>
<dbReference type="GO" id="GO:0008270">
    <property type="term" value="F:zinc ion binding"/>
    <property type="evidence" value="ECO:0007669"/>
    <property type="project" value="InterPro"/>
</dbReference>
<protein>
    <recommendedName>
        <fullName evidence="7">Zn(2)-C6 fungal-type domain-containing protein</fullName>
    </recommendedName>
</protein>
<dbReference type="GO" id="GO:0000981">
    <property type="term" value="F:DNA-binding transcription factor activity, RNA polymerase II-specific"/>
    <property type="evidence" value="ECO:0007669"/>
    <property type="project" value="InterPro"/>
</dbReference>
<evidence type="ECO:0000259" key="7">
    <source>
        <dbReference type="PROSITE" id="PS50048"/>
    </source>
</evidence>
<evidence type="ECO:0000256" key="2">
    <source>
        <dbReference type="ARBA" id="ARBA00022723"/>
    </source>
</evidence>
<sequence>MERLAASACQTCRSQKLKCSRSLGKCHRCVRLGRDCVYLLPPDRKEIGLRRAIKSRAQKRALASVTSVDDTLPPQSGAERTASSDNDVSYEINERDVAVSIPDLSTQQALIDIYFSRTFNASVTFHQPTVLRQWRASQLPQIHLLSMCAMAASLLAPGCVIQGREQLLGRLEDAQKHARQWALWVGNQVLQLVQQPNLVVVQACIVVATYWISQGDANRHSLFSAIATRTTRNMLLAMVRGDMRSNTSATYAETMRRCFWAAWTMNCVVADHYIVGTAIDPVALSTPLPISEGSFRSETPQNQGTLASPHRVNSHDSAPLSIAAETIKLVAIWSRVQDFVQTKGASPAQKIVSDLLSLDQELNAWTSSLPSAFDYNKRNLFEYLVVKGQFGYVSAHALLHQCHLVLHASIVPRFGGRIPRDAFSIDVVRSSARSVFESAKQLSIIANDLAALEWEPASLSPFFGWAMYASAAIHLLTPAQPDALSAATSSLRVLKGMKPYWQHLNVLWDRIQQLLPPSADAGARSELLSMFQGPSAAPSARGSMRQDPSVPSDSFDQNLLESGPESLVPYAIGRRAVSPAAIKATQPSVLTPQITPTSEPVVHPTDAVHPHAETLQKTQDTQSWTSQAHPSALTLQGEQDTIACNDLSITAASMPFMDEELLWETGLGGFSFDGWLNPSLDWTDLELWSETSKGY</sequence>
<comment type="subcellular location">
    <subcellularLocation>
        <location evidence="1">Nucleus</location>
    </subcellularLocation>
</comment>
<dbReference type="GO" id="GO:0003677">
    <property type="term" value="F:DNA binding"/>
    <property type="evidence" value="ECO:0007669"/>
    <property type="project" value="InterPro"/>
</dbReference>
<evidence type="ECO:0000313" key="8">
    <source>
        <dbReference type="EMBL" id="KAF2482803.1"/>
    </source>
</evidence>
<accession>A0A6A6PTL4</accession>
<keyword evidence="9" id="KW-1185">Reference proteome</keyword>
<dbReference type="EMBL" id="MU001636">
    <property type="protein sequence ID" value="KAF2482803.1"/>
    <property type="molecule type" value="Genomic_DNA"/>
</dbReference>
<feature type="region of interest" description="Disordered" evidence="6">
    <location>
        <begin position="64"/>
        <end position="87"/>
    </location>
</feature>
<dbReference type="PROSITE" id="PS50048">
    <property type="entry name" value="ZN2_CY6_FUNGAL_2"/>
    <property type="match status" value="1"/>
</dbReference>
<evidence type="ECO:0000256" key="3">
    <source>
        <dbReference type="ARBA" id="ARBA00023015"/>
    </source>
</evidence>
<organism evidence="8 9">
    <name type="scientific">Neohortaea acidophila</name>
    <dbReference type="NCBI Taxonomy" id="245834"/>
    <lineage>
        <taxon>Eukaryota</taxon>
        <taxon>Fungi</taxon>
        <taxon>Dikarya</taxon>
        <taxon>Ascomycota</taxon>
        <taxon>Pezizomycotina</taxon>
        <taxon>Dothideomycetes</taxon>
        <taxon>Dothideomycetidae</taxon>
        <taxon>Mycosphaerellales</taxon>
        <taxon>Teratosphaeriaceae</taxon>
        <taxon>Neohortaea</taxon>
    </lineage>
</organism>
<dbReference type="PANTHER" id="PTHR47338:SF7">
    <property type="entry name" value="ZN(II)2CYS6 TRANSCRIPTION FACTOR (EUROFUNG)"/>
    <property type="match status" value="1"/>
</dbReference>
<evidence type="ECO:0000256" key="4">
    <source>
        <dbReference type="ARBA" id="ARBA00023163"/>
    </source>
</evidence>
<dbReference type="PANTHER" id="PTHR47338">
    <property type="entry name" value="ZN(II)2CYS6 TRANSCRIPTION FACTOR (EUROFUNG)-RELATED"/>
    <property type="match status" value="1"/>
</dbReference>
<proteinExistence type="predicted"/>
<dbReference type="Pfam" id="PF00172">
    <property type="entry name" value="Zn_clus"/>
    <property type="match status" value="1"/>
</dbReference>
<evidence type="ECO:0000256" key="5">
    <source>
        <dbReference type="ARBA" id="ARBA00023242"/>
    </source>
</evidence>
<dbReference type="InterPro" id="IPR007219">
    <property type="entry name" value="XnlR_reg_dom"/>
</dbReference>
<name>A0A6A6PTL4_9PEZI</name>
<dbReference type="InterPro" id="IPR001138">
    <property type="entry name" value="Zn2Cys6_DnaBD"/>
</dbReference>
<dbReference type="Gene3D" id="4.10.240.10">
    <property type="entry name" value="Zn(2)-C6 fungal-type DNA-binding domain"/>
    <property type="match status" value="1"/>
</dbReference>
<feature type="region of interest" description="Disordered" evidence="6">
    <location>
        <begin position="293"/>
        <end position="313"/>
    </location>
</feature>
<dbReference type="Proteomes" id="UP000799767">
    <property type="component" value="Unassembled WGS sequence"/>
</dbReference>
<dbReference type="AlphaFoldDB" id="A0A6A6PTL4"/>
<dbReference type="Pfam" id="PF04082">
    <property type="entry name" value="Fungal_trans"/>
    <property type="match status" value="1"/>
</dbReference>
<evidence type="ECO:0000256" key="1">
    <source>
        <dbReference type="ARBA" id="ARBA00004123"/>
    </source>
</evidence>
<dbReference type="PROSITE" id="PS00463">
    <property type="entry name" value="ZN2_CY6_FUNGAL_1"/>
    <property type="match status" value="1"/>
</dbReference>
<keyword evidence="4" id="KW-0804">Transcription</keyword>
<dbReference type="OrthoDB" id="309640at2759"/>
<dbReference type="InterPro" id="IPR036864">
    <property type="entry name" value="Zn2-C6_fun-type_DNA-bd_sf"/>
</dbReference>
<feature type="compositionally biased region" description="Polar residues" evidence="6">
    <location>
        <begin position="549"/>
        <end position="558"/>
    </location>
</feature>